<dbReference type="Proteomes" id="UP001228905">
    <property type="component" value="Unassembled WGS sequence"/>
</dbReference>
<accession>A0ABU0IL79</accession>
<dbReference type="Gene3D" id="3.40.50.300">
    <property type="entry name" value="P-loop containing nucleotide triphosphate hydrolases"/>
    <property type="match status" value="1"/>
</dbReference>
<organism evidence="6 7">
    <name type="scientific">Caulobacter ginsengisoli</name>
    <dbReference type="NCBI Taxonomy" id="400775"/>
    <lineage>
        <taxon>Bacteria</taxon>
        <taxon>Pseudomonadati</taxon>
        <taxon>Pseudomonadota</taxon>
        <taxon>Alphaproteobacteria</taxon>
        <taxon>Caulobacterales</taxon>
        <taxon>Caulobacteraceae</taxon>
        <taxon>Caulobacter</taxon>
    </lineage>
</organism>
<evidence type="ECO:0000256" key="4">
    <source>
        <dbReference type="ARBA" id="ARBA00022840"/>
    </source>
</evidence>
<dbReference type="SUPFAM" id="SSF52540">
    <property type="entry name" value="P-loop containing nucleoside triphosphate hydrolases"/>
    <property type="match status" value="1"/>
</dbReference>
<dbReference type="Pfam" id="PF00005">
    <property type="entry name" value="ABC_tran"/>
    <property type="match status" value="1"/>
</dbReference>
<evidence type="ECO:0000313" key="7">
    <source>
        <dbReference type="Proteomes" id="UP001228905"/>
    </source>
</evidence>
<protein>
    <submittedName>
        <fullName evidence="6">ABC-2 type transport system ATP-binding protein</fullName>
    </submittedName>
</protein>
<keyword evidence="7" id="KW-1185">Reference proteome</keyword>
<comment type="caution">
    <text evidence="6">The sequence shown here is derived from an EMBL/GenBank/DDBJ whole genome shotgun (WGS) entry which is preliminary data.</text>
</comment>
<dbReference type="PROSITE" id="PS00211">
    <property type="entry name" value="ABC_TRANSPORTER_1"/>
    <property type="match status" value="1"/>
</dbReference>
<name>A0ABU0IL79_9CAUL</name>
<evidence type="ECO:0000259" key="5">
    <source>
        <dbReference type="PROSITE" id="PS50893"/>
    </source>
</evidence>
<keyword evidence="2" id="KW-0813">Transport</keyword>
<dbReference type="EMBL" id="JAUSVS010000001">
    <property type="protein sequence ID" value="MDQ0462768.1"/>
    <property type="molecule type" value="Genomic_DNA"/>
</dbReference>
<dbReference type="GO" id="GO:0005524">
    <property type="term" value="F:ATP binding"/>
    <property type="evidence" value="ECO:0007669"/>
    <property type="project" value="UniProtKB-KW"/>
</dbReference>
<evidence type="ECO:0000256" key="1">
    <source>
        <dbReference type="ARBA" id="ARBA00005417"/>
    </source>
</evidence>
<dbReference type="SMART" id="SM00382">
    <property type="entry name" value="AAA"/>
    <property type="match status" value="1"/>
</dbReference>
<dbReference type="PANTHER" id="PTHR43335">
    <property type="entry name" value="ABC TRANSPORTER, ATP-BINDING PROTEIN"/>
    <property type="match status" value="1"/>
</dbReference>
<proteinExistence type="inferred from homology"/>
<evidence type="ECO:0000313" key="6">
    <source>
        <dbReference type="EMBL" id="MDQ0462768.1"/>
    </source>
</evidence>
<feature type="domain" description="ABC transporter" evidence="5">
    <location>
        <begin position="5"/>
        <end position="230"/>
    </location>
</feature>
<gene>
    <name evidence="6" type="ORF">QO010_000516</name>
</gene>
<sequence>MSVALEAQGLGKRFGTVEALRDLTLSIPLGGVYGVLGPNGAGKSTLFRIALGLVRPSSGSVKVLGAERGDIKALRRTGSVIENPHFPPYLTGRQALQFLAAASGARTVDFQAWLDRVELSEAADRVVKGYSVGMKQRLGLAAALMTGPQAVILDEPTSGMDPVGIADMRKLIRELADKDGVTIILASHQLDEVQRLCDRVAILDKGRLAAEGAVDALTAASRKLRIEASPVAKVLDILGERGQPDGRDAVLATVTRAEAPALIRALAAAGVDLTEARWVGGELETAFRFHTGGTVNAG</sequence>
<dbReference type="RefSeq" id="WP_307345577.1">
    <property type="nucleotide sequence ID" value="NZ_JAUSVS010000001.1"/>
</dbReference>
<dbReference type="InterPro" id="IPR017871">
    <property type="entry name" value="ABC_transporter-like_CS"/>
</dbReference>
<evidence type="ECO:0000256" key="2">
    <source>
        <dbReference type="ARBA" id="ARBA00022448"/>
    </source>
</evidence>
<evidence type="ECO:0000256" key="3">
    <source>
        <dbReference type="ARBA" id="ARBA00022741"/>
    </source>
</evidence>
<comment type="similarity">
    <text evidence="1">Belongs to the ABC transporter superfamily.</text>
</comment>
<dbReference type="PROSITE" id="PS50893">
    <property type="entry name" value="ABC_TRANSPORTER_2"/>
    <property type="match status" value="1"/>
</dbReference>
<keyword evidence="4 6" id="KW-0067">ATP-binding</keyword>
<dbReference type="InterPro" id="IPR003439">
    <property type="entry name" value="ABC_transporter-like_ATP-bd"/>
</dbReference>
<keyword evidence="3" id="KW-0547">Nucleotide-binding</keyword>
<dbReference type="InterPro" id="IPR027417">
    <property type="entry name" value="P-loop_NTPase"/>
</dbReference>
<reference evidence="6 7" key="1">
    <citation type="submission" date="2023-07" db="EMBL/GenBank/DDBJ databases">
        <title>Genomic Encyclopedia of Type Strains, Phase IV (KMG-IV): sequencing the most valuable type-strain genomes for metagenomic binning, comparative biology and taxonomic classification.</title>
        <authorList>
            <person name="Goeker M."/>
        </authorList>
    </citation>
    <scope>NUCLEOTIDE SEQUENCE [LARGE SCALE GENOMIC DNA]</scope>
    <source>
        <strain evidence="6 7">DSM 18695</strain>
    </source>
</reference>
<dbReference type="PANTHER" id="PTHR43335:SF4">
    <property type="entry name" value="ABC TRANSPORTER, ATP-BINDING PROTEIN"/>
    <property type="match status" value="1"/>
</dbReference>
<dbReference type="InterPro" id="IPR003593">
    <property type="entry name" value="AAA+_ATPase"/>
</dbReference>